<evidence type="ECO:0000259" key="4">
    <source>
        <dbReference type="PROSITE" id="PS50110"/>
    </source>
</evidence>
<dbReference type="InterPro" id="IPR050706">
    <property type="entry name" value="Cyclic-di-GMP_PDE-like"/>
</dbReference>
<name>A0A7U8C5E3_NEPCE</name>
<accession>A0A7U8C5E3</accession>
<dbReference type="NCBIfam" id="TIGR00254">
    <property type="entry name" value="GGDEF"/>
    <property type="match status" value="1"/>
</dbReference>
<dbReference type="Pfam" id="PF00563">
    <property type="entry name" value="EAL"/>
    <property type="match status" value="1"/>
</dbReference>
<dbReference type="Gene3D" id="3.30.70.270">
    <property type="match status" value="1"/>
</dbReference>
<keyword evidence="8" id="KW-1185">Reference proteome</keyword>
<feature type="domain" description="Response regulatory" evidence="4">
    <location>
        <begin position="11"/>
        <end position="128"/>
    </location>
</feature>
<dbReference type="SMART" id="SM00267">
    <property type="entry name" value="GGDEF"/>
    <property type="match status" value="1"/>
</dbReference>
<dbReference type="Pfam" id="PF00990">
    <property type="entry name" value="GGDEF"/>
    <property type="match status" value="1"/>
</dbReference>
<reference evidence="7 8" key="1">
    <citation type="submission" date="2006-02" db="EMBL/GenBank/DDBJ databases">
        <authorList>
            <person name="Pinhassi J."/>
            <person name="Pedros-Alio C."/>
            <person name="Ferriera S."/>
            <person name="Johnson J."/>
            <person name="Kravitz S."/>
            <person name="Halpern A."/>
            <person name="Remington K."/>
            <person name="Beeson K."/>
            <person name="Tran B."/>
            <person name="Rogers Y.-H."/>
            <person name="Friedman R."/>
            <person name="Venter J.C."/>
        </authorList>
    </citation>
    <scope>NUCLEOTIDE SEQUENCE [LARGE SCALE GENOMIC DNA]</scope>
    <source>
        <strain evidence="7 8">MED92</strain>
    </source>
</reference>
<dbReference type="RefSeq" id="WP_007020294.1">
    <property type="nucleotide sequence ID" value="NZ_CH724125.1"/>
</dbReference>
<feature type="domain" description="EAL" evidence="5">
    <location>
        <begin position="322"/>
        <end position="576"/>
    </location>
</feature>
<protein>
    <recommendedName>
        <fullName evidence="1">cyclic-guanylate-specific phosphodiesterase</fullName>
        <ecNumber evidence="1">3.1.4.52</ecNumber>
    </recommendedName>
</protein>
<feature type="modified residue" description="4-aspartylphosphate" evidence="3">
    <location>
        <position position="61"/>
    </location>
</feature>
<dbReference type="InterPro" id="IPR001633">
    <property type="entry name" value="EAL_dom"/>
</dbReference>
<keyword evidence="3" id="KW-0597">Phosphoprotein</keyword>
<dbReference type="SUPFAM" id="SSF52172">
    <property type="entry name" value="CheY-like"/>
    <property type="match status" value="1"/>
</dbReference>
<dbReference type="Gene3D" id="3.40.50.2300">
    <property type="match status" value="1"/>
</dbReference>
<keyword evidence="2" id="KW-0973">c-di-GMP</keyword>
<keyword evidence="7" id="KW-0808">Transferase</keyword>
<evidence type="ECO:0000259" key="5">
    <source>
        <dbReference type="PROSITE" id="PS50883"/>
    </source>
</evidence>
<sequence>MAVSSNLQNSLIMMVDDEPIMIELIRIFLEENGYQHFEGLSDSTTAVAEVTAAQPDILLLDLVMPGVNGFEVLEQLRADEKTKHLPVIVLTSSSDAETKLKALELGATDFLAKPVDQSELALRLRNSLTFKAYQDQLTYYDALTGLPNKKLCLERLSKALTSFKGRHGFLSVLNIRLGQFRKITESYGPKVGETLLKSVSDRLLECVRSSDVVSHGGDSDPTRVTAHLGGDEFSILLTRIENNGDASYVGERLVKAFEKPLTVNGQDFFIPLSIGISIFPGDGDQPEILLSKASSSADLLIDNQESGYQFYSDEANKHLKEKLELQQDLRKALGNGQFHLVYQPQVDGIAKRVCGAEALLRWTHPEKGFVSPAVFIPLAEESGLMVEIGTCVLREACKQSVIWKSQGVEKLTISVNISGKQFRSEDFLGTVKSVLAETQAVPEMIMLEITESLAMSDVDKTVELLADLRALGLEVSVDDFGTGYSSLSYLKDFPIDELKIDKAFVDGLPNNKGDQAIASAIVTMAKKLGYKIVAEGVEELPQVDYLNALGCDLIQGYYFSKPLQPDDFLKYYFELESNQEIA</sequence>
<dbReference type="PROSITE" id="PS50887">
    <property type="entry name" value="GGDEF"/>
    <property type="match status" value="1"/>
</dbReference>
<evidence type="ECO:0000256" key="2">
    <source>
        <dbReference type="ARBA" id="ARBA00022636"/>
    </source>
</evidence>
<dbReference type="InterPro" id="IPR043128">
    <property type="entry name" value="Rev_trsase/Diguanyl_cyclase"/>
</dbReference>
<keyword evidence="7" id="KW-0418">Kinase</keyword>
<dbReference type="GO" id="GO:0016301">
    <property type="term" value="F:kinase activity"/>
    <property type="evidence" value="ECO:0007669"/>
    <property type="project" value="UniProtKB-KW"/>
</dbReference>
<dbReference type="PANTHER" id="PTHR33121">
    <property type="entry name" value="CYCLIC DI-GMP PHOSPHODIESTERASE PDEF"/>
    <property type="match status" value="1"/>
</dbReference>
<dbReference type="CDD" id="cd01949">
    <property type="entry name" value="GGDEF"/>
    <property type="match status" value="1"/>
</dbReference>
<feature type="domain" description="GGDEF" evidence="6">
    <location>
        <begin position="168"/>
        <end position="313"/>
    </location>
</feature>
<evidence type="ECO:0000313" key="8">
    <source>
        <dbReference type="Proteomes" id="UP000002171"/>
    </source>
</evidence>
<gene>
    <name evidence="7" type="ORF">MED92_12931</name>
</gene>
<dbReference type="InterPro" id="IPR035919">
    <property type="entry name" value="EAL_sf"/>
</dbReference>
<dbReference type="Proteomes" id="UP000002171">
    <property type="component" value="Unassembled WGS sequence"/>
</dbReference>
<dbReference type="SUPFAM" id="SSF55073">
    <property type="entry name" value="Nucleotide cyclase"/>
    <property type="match status" value="1"/>
</dbReference>
<dbReference type="SMART" id="SM00448">
    <property type="entry name" value="REC"/>
    <property type="match status" value="1"/>
</dbReference>
<evidence type="ECO:0000256" key="1">
    <source>
        <dbReference type="ARBA" id="ARBA00012282"/>
    </source>
</evidence>
<dbReference type="EC" id="3.1.4.52" evidence="1"/>
<dbReference type="InterPro" id="IPR029787">
    <property type="entry name" value="Nucleotide_cyclase"/>
</dbReference>
<dbReference type="AlphaFoldDB" id="A0A7U8C5E3"/>
<dbReference type="GO" id="GO:0071111">
    <property type="term" value="F:cyclic-guanylate-specific phosphodiesterase activity"/>
    <property type="evidence" value="ECO:0007669"/>
    <property type="project" value="UniProtKB-EC"/>
</dbReference>
<dbReference type="CDD" id="cd17551">
    <property type="entry name" value="REC_RpfG-like"/>
    <property type="match status" value="1"/>
</dbReference>
<dbReference type="InterPro" id="IPR011006">
    <property type="entry name" value="CheY-like_superfamily"/>
</dbReference>
<organism evidence="7 8">
    <name type="scientific">Neptuniibacter caesariensis</name>
    <dbReference type="NCBI Taxonomy" id="207954"/>
    <lineage>
        <taxon>Bacteria</taxon>
        <taxon>Pseudomonadati</taxon>
        <taxon>Pseudomonadota</taxon>
        <taxon>Gammaproteobacteria</taxon>
        <taxon>Oceanospirillales</taxon>
        <taxon>Oceanospirillaceae</taxon>
        <taxon>Neptuniibacter</taxon>
    </lineage>
</organism>
<dbReference type="CDD" id="cd01948">
    <property type="entry name" value="EAL"/>
    <property type="match status" value="1"/>
</dbReference>
<evidence type="ECO:0000313" key="7">
    <source>
        <dbReference type="EMBL" id="EAR61559.1"/>
    </source>
</evidence>
<dbReference type="OrthoDB" id="9816034at2"/>
<dbReference type="GO" id="GO:0000160">
    <property type="term" value="P:phosphorelay signal transduction system"/>
    <property type="evidence" value="ECO:0007669"/>
    <property type="project" value="InterPro"/>
</dbReference>
<proteinExistence type="predicted"/>
<dbReference type="PANTHER" id="PTHR33121:SF71">
    <property type="entry name" value="OXYGEN SENSOR PROTEIN DOSP"/>
    <property type="match status" value="1"/>
</dbReference>
<evidence type="ECO:0000256" key="3">
    <source>
        <dbReference type="PROSITE-ProRule" id="PRU00169"/>
    </source>
</evidence>
<dbReference type="FunFam" id="3.20.20.450:FF:000001">
    <property type="entry name" value="Cyclic di-GMP phosphodiesterase yahA"/>
    <property type="match status" value="1"/>
</dbReference>
<comment type="caution">
    <text evidence="7">The sequence shown here is derived from an EMBL/GenBank/DDBJ whole genome shotgun (WGS) entry which is preliminary data.</text>
</comment>
<dbReference type="SMART" id="SM00052">
    <property type="entry name" value="EAL"/>
    <property type="match status" value="1"/>
</dbReference>
<dbReference type="SUPFAM" id="SSF141868">
    <property type="entry name" value="EAL domain-like"/>
    <property type="match status" value="1"/>
</dbReference>
<dbReference type="InterPro" id="IPR000160">
    <property type="entry name" value="GGDEF_dom"/>
</dbReference>
<dbReference type="PROSITE" id="PS50110">
    <property type="entry name" value="RESPONSE_REGULATORY"/>
    <property type="match status" value="1"/>
</dbReference>
<dbReference type="Pfam" id="PF00072">
    <property type="entry name" value="Response_reg"/>
    <property type="match status" value="1"/>
</dbReference>
<evidence type="ECO:0000259" key="6">
    <source>
        <dbReference type="PROSITE" id="PS50887"/>
    </source>
</evidence>
<dbReference type="PROSITE" id="PS50883">
    <property type="entry name" value="EAL"/>
    <property type="match status" value="1"/>
</dbReference>
<dbReference type="EMBL" id="AAOW01000007">
    <property type="protein sequence ID" value="EAR61559.1"/>
    <property type="molecule type" value="Genomic_DNA"/>
</dbReference>
<dbReference type="InterPro" id="IPR001789">
    <property type="entry name" value="Sig_transdc_resp-reg_receiver"/>
</dbReference>
<dbReference type="Gene3D" id="3.20.20.450">
    <property type="entry name" value="EAL domain"/>
    <property type="match status" value="1"/>
</dbReference>